<dbReference type="InterPro" id="IPR055348">
    <property type="entry name" value="DctQ"/>
</dbReference>
<evidence type="ECO:0000256" key="4">
    <source>
        <dbReference type="ARBA" id="ARBA00022519"/>
    </source>
</evidence>
<evidence type="ECO:0000256" key="7">
    <source>
        <dbReference type="ARBA" id="ARBA00023136"/>
    </source>
</evidence>
<feature type="domain" description="Tripartite ATP-independent periplasmic transporters DctQ component" evidence="10">
    <location>
        <begin position="77"/>
        <end position="206"/>
    </location>
</feature>
<comment type="similarity">
    <text evidence="8 9">Belongs to the TRAP transporter small permease family.</text>
</comment>
<evidence type="ECO:0000256" key="1">
    <source>
        <dbReference type="ARBA" id="ARBA00004429"/>
    </source>
</evidence>
<comment type="subunit">
    <text evidence="9">The complex comprises the extracytoplasmic solute receptor protein and the two transmembrane proteins.</text>
</comment>
<dbReference type="PANTHER" id="PTHR35011">
    <property type="entry name" value="2,3-DIKETO-L-GULONATE TRAP TRANSPORTER SMALL PERMEASE PROTEIN YIAM"/>
    <property type="match status" value="1"/>
</dbReference>
<gene>
    <name evidence="11" type="ORF">B7H23_04615</name>
</gene>
<reference evidence="12" key="1">
    <citation type="journal article" date="2017" name="Int. J. Syst. Evol. Microbiol.">
        <title>Notoacmeibacter marinus gen. nov., sp. nov., isolated from the gut of a limpet and proposal of Notoacmeibacteraceae fam. nov. in the order Rhizobiales of the class Alphaproteobacteria.</title>
        <authorList>
            <person name="Huang Z."/>
            <person name="Guo F."/>
            <person name="Lai Q."/>
        </authorList>
    </citation>
    <scope>NUCLEOTIDE SEQUENCE [LARGE SCALE GENOMIC DNA]</scope>
    <source>
        <strain evidence="12">XMTR2A4</strain>
    </source>
</reference>
<evidence type="ECO:0000256" key="2">
    <source>
        <dbReference type="ARBA" id="ARBA00022448"/>
    </source>
</evidence>
<comment type="caution">
    <text evidence="11">The sequence shown here is derived from an EMBL/GenBank/DDBJ whole genome shotgun (WGS) entry which is preliminary data.</text>
</comment>
<keyword evidence="3" id="KW-1003">Cell membrane</keyword>
<dbReference type="GO" id="GO:0022857">
    <property type="term" value="F:transmembrane transporter activity"/>
    <property type="evidence" value="ECO:0007669"/>
    <property type="project" value="UniProtKB-UniRule"/>
</dbReference>
<evidence type="ECO:0000313" key="12">
    <source>
        <dbReference type="Proteomes" id="UP000215405"/>
    </source>
</evidence>
<protein>
    <recommendedName>
        <fullName evidence="9">TRAP transporter small permease protein</fullName>
    </recommendedName>
</protein>
<evidence type="ECO:0000256" key="3">
    <source>
        <dbReference type="ARBA" id="ARBA00022475"/>
    </source>
</evidence>
<feature type="transmembrane region" description="Helical" evidence="9">
    <location>
        <begin position="64"/>
        <end position="88"/>
    </location>
</feature>
<sequence length="222" mass="24376">MRSARGSSDRRSISIAATVSGGRTDWIFLKNWPRRMGRQTSDRHAGVCIAVAVLRWLEGFNIKIGNVVCWLALGCALFCFLVVILRYAFGIGVIWMQELYVWQHALLFILGSGPALTHDKHIRVDLITESRSDKTRAALELLGICFLLFPFIAFIALTAWPFVLTSWATGETTGQSGGLSGVYLLKGSLLIFVLLLGLQGIVGLIRNTLVLSGHSNSTARPT</sequence>
<evidence type="ECO:0000256" key="5">
    <source>
        <dbReference type="ARBA" id="ARBA00022692"/>
    </source>
</evidence>
<comment type="subcellular location">
    <subcellularLocation>
        <location evidence="1 9">Cell inner membrane</location>
        <topology evidence="1 9">Multi-pass membrane protein</topology>
    </subcellularLocation>
</comment>
<accession>A0A231V264</accession>
<dbReference type="GO" id="GO:0005886">
    <property type="term" value="C:plasma membrane"/>
    <property type="evidence" value="ECO:0007669"/>
    <property type="project" value="UniProtKB-SubCell"/>
</dbReference>
<keyword evidence="4 9" id="KW-0997">Cell inner membrane</keyword>
<dbReference type="AlphaFoldDB" id="A0A231V264"/>
<evidence type="ECO:0000256" key="9">
    <source>
        <dbReference type="RuleBase" id="RU369079"/>
    </source>
</evidence>
<dbReference type="InterPro" id="IPR007387">
    <property type="entry name" value="TRAP_DctQ"/>
</dbReference>
<comment type="function">
    <text evidence="9">Part of the tripartite ATP-independent periplasmic (TRAP) transport system.</text>
</comment>
<evidence type="ECO:0000313" key="11">
    <source>
        <dbReference type="EMBL" id="OXT02204.1"/>
    </source>
</evidence>
<organism evidence="11 12">
    <name type="scientific">Notoacmeibacter marinus</name>
    <dbReference type="NCBI Taxonomy" id="1876515"/>
    <lineage>
        <taxon>Bacteria</taxon>
        <taxon>Pseudomonadati</taxon>
        <taxon>Pseudomonadota</taxon>
        <taxon>Alphaproteobacteria</taxon>
        <taxon>Hyphomicrobiales</taxon>
        <taxon>Notoacmeibacteraceae</taxon>
        <taxon>Notoacmeibacter</taxon>
    </lineage>
</organism>
<feature type="transmembrane region" description="Helical" evidence="9">
    <location>
        <begin position="100"/>
        <end position="117"/>
    </location>
</feature>
<feature type="transmembrane region" description="Helical" evidence="9">
    <location>
        <begin position="138"/>
        <end position="163"/>
    </location>
</feature>
<proteinExistence type="inferred from homology"/>
<dbReference type="Pfam" id="PF04290">
    <property type="entry name" value="DctQ"/>
    <property type="match status" value="1"/>
</dbReference>
<evidence type="ECO:0000259" key="10">
    <source>
        <dbReference type="Pfam" id="PF04290"/>
    </source>
</evidence>
<evidence type="ECO:0000256" key="6">
    <source>
        <dbReference type="ARBA" id="ARBA00022989"/>
    </source>
</evidence>
<keyword evidence="7 9" id="KW-0472">Membrane</keyword>
<dbReference type="EMBL" id="NBYO01000001">
    <property type="protein sequence ID" value="OXT02204.1"/>
    <property type="molecule type" value="Genomic_DNA"/>
</dbReference>
<evidence type="ECO:0000256" key="8">
    <source>
        <dbReference type="ARBA" id="ARBA00038436"/>
    </source>
</evidence>
<feature type="transmembrane region" description="Helical" evidence="9">
    <location>
        <begin position="183"/>
        <end position="205"/>
    </location>
</feature>
<name>A0A231V264_9HYPH</name>
<keyword evidence="5 9" id="KW-0812">Transmembrane</keyword>
<dbReference type="PANTHER" id="PTHR35011:SF4">
    <property type="entry name" value="SLL1102 PROTEIN"/>
    <property type="match status" value="1"/>
</dbReference>
<keyword evidence="2 9" id="KW-0813">Transport</keyword>
<dbReference type="Proteomes" id="UP000215405">
    <property type="component" value="Unassembled WGS sequence"/>
</dbReference>
<keyword evidence="12" id="KW-1185">Reference proteome</keyword>
<keyword evidence="6 9" id="KW-1133">Transmembrane helix</keyword>